<evidence type="ECO:0000256" key="1">
    <source>
        <dbReference type="SAM" id="MobiDB-lite"/>
    </source>
</evidence>
<sequence>MSELSNLRYSLLMFVIIGTAIALIPYLTGVSFSPAFVIIGLWGLAGVVIGGVINLLIQSYGTENLGFVGVLTGSLLISFIVIICGIGTADAGGLIPDSGAVIATIITSGLGGLVGFDFTQLKKNTQSDDQTNATNTHRPPTYRYPTSRNRGRPDPAVGQTGRARRRE</sequence>
<reference evidence="3 4" key="1">
    <citation type="journal article" date="2013" name="PLoS ONE">
        <title>Assembly-driven community genomics of a hypersaline microbial ecosystem.</title>
        <authorList>
            <person name="Podell S."/>
            <person name="Ugalde J.A."/>
            <person name="Narasingarao P."/>
            <person name="Banfield J.F."/>
            <person name="Heidelberg K.B."/>
            <person name="Allen E.E."/>
        </authorList>
    </citation>
    <scope>NUCLEOTIDE SEQUENCE [LARGE SCALE GENOMIC DNA]</scope>
    <source>
        <strain evidence="4">J07HQW2</strain>
    </source>
</reference>
<name>U1PKV3_9EURY</name>
<dbReference type="EMBL" id="KE356561">
    <property type="protein sequence ID" value="ERG94322.1"/>
    <property type="molecule type" value="Genomic_DNA"/>
</dbReference>
<keyword evidence="2" id="KW-1133">Transmembrane helix</keyword>
<gene>
    <name evidence="3" type="ORF">J07HQW2_00756</name>
</gene>
<feature type="region of interest" description="Disordered" evidence="1">
    <location>
        <begin position="125"/>
        <end position="167"/>
    </location>
</feature>
<dbReference type="Proteomes" id="UP000030710">
    <property type="component" value="Unassembled WGS sequence"/>
</dbReference>
<evidence type="ECO:0000256" key="2">
    <source>
        <dbReference type="SAM" id="Phobius"/>
    </source>
</evidence>
<evidence type="ECO:0000313" key="3">
    <source>
        <dbReference type="EMBL" id="ERG94322.1"/>
    </source>
</evidence>
<proteinExistence type="predicted"/>
<accession>U1PKV3</accession>
<protein>
    <submittedName>
        <fullName evidence="3">Uncharacterized protein</fullName>
    </submittedName>
</protein>
<feature type="transmembrane region" description="Helical" evidence="2">
    <location>
        <begin position="7"/>
        <end position="28"/>
    </location>
</feature>
<keyword evidence="2" id="KW-0812">Transmembrane</keyword>
<feature type="compositionally biased region" description="Polar residues" evidence="1">
    <location>
        <begin position="125"/>
        <end position="148"/>
    </location>
</feature>
<organism evidence="3 4">
    <name type="scientific">Haloquadratum walsbyi J07HQW2</name>
    <dbReference type="NCBI Taxonomy" id="1238425"/>
    <lineage>
        <taxon>Archaea</taxon>
        <taxon>Methanobacteriati</taxon>
        <taxon>Methanobacteriota</taxon>
        <taxon>Stenosarchaea group</taxon>
        <taxon>Halobacteria</taxon>
        <taxon>Halobacteriales</taxon>
        <taxon>Haloferacaceae</taxon>
        <taxon>Haloquadratum</taxon>
    </lineage>
</organism>
<dbReference type="HOGENOM" id="CLU_1590862_0_0_2"/>
<feature type="transmembrane region" description="Helical" evidence="2">
    <location>
        <begin position="100"/>
        <end position="118"/>
    </location>
</feature>
<evidence type="ECO:0000313" key="4">
    <source>
        <dbReference type="Proteomes" id="UP000030710"/>
    </source>
</evidence>
<dbReference type="AlphaFoldDB" id="U1PKV3"/>
<feature type="transmembrane region" description="Helical" evidence="2">
    <location>
        <begin position="34"/>
        <end position="57"/>
    </location>
</feature>
<feature type="transmembrane region" description="Helical" evidence="2">
    <location>
        <begin position="64"/>
        <end position="88"/>
    </location>
</feature>
<keyword evidence="2" id="KW-0472">Membrane</keyword>